<reference evidence="2 3" key="1">
    <citation type="submission" date="2016-07" db="EMBL/GenBank/DDBJ databases">
        <title>Multiple horizontal gene transfer events from other fungi enriched the ability of initially mycotrophic Trichoderma (Ascomycota) to feed on dead plant biomass.</title>
        <authorList>
            <consortium name="DOE Joint Genome Institute"/>
            <person name="Aerts A."/>
            <person name="Atanasova L."/>
            <person name="Chenthamara K."/>
            <person name="Zhang J."/>
            <person name="Grujic M."/>
            <person name="Henrissat B."/>
            <person name="Kuo A."/>
            <person name="Salamov A."/>
            <person name="Lipzen A."/>
            <person name="Labutti K."/>
            <person name="Barry K."/>
            <person name="Miao Y."/>
            <person name="Rahimi M.J."/>
            <person name="Shen Q."/>
            <person name="Grigoriev I.V."/>
            <person name="Kubicek C.P."/>
            <person name="Druzhinina I.S."/>
        </authorList>
    </citation>
    <scope>NUCLEOTIDE SEQUENCE [LARGE SCALE GENOMIC DNA]</scope>
    <source>
        <strain evidence="2 3">CBS 226.95</strain>
    </source>
</reference>
<dbReference type="AlphaFoldDB" id="A0A2T4A7Y8"/>
<feature type="compositionally biased region" description="Low complexity" evidence="1">
    <location>
        <begin position="157"/>
        <end position="169"/>
    </location>
</feature>
<evidence type="ECO:0000313" key="3">
    <source>
        <dbReference type="Proteomes" id="UP000241690"/>
    </source>
</evidence>
<dbReference type="EMBL" id="KZ679682">
    <property type="protein sequence ID" value="PTB53156.1"/>
    <property type="molecule type" value="Genomic_DNA"/>
</dbReference>
<feature type="region of interest" description="Disordered" evidence="1">
    <location>
        <begin position="139"/>
        <end position="169"/>
    </location>
</feature>
<dbReference type="RefSeq" id="XP_024772833.1">
    <property type="nucleotide sequence ID" value="XM_024915327.1"/>
</dbReference>
<sequence length="169" mass="18419">MIRDAYSQTQQAHTQTHTQTREAIRNPVCKGWPPLTGRGEPLAQATMQSISHSSRCHARGLVPVCAINWFKIAEIMADGTVPFPCLARIGSSCLMSCMSWVQTPPKRSAVCQSQAARFQRASILTLTQQSPLRDTVENSRFYTDAPPPPPPLIENGASSSDVVSQQVAA</sequence>
<organism evidence="2 3">
    <name type="scientific">Trichoderma harzianum CBS 226.95</name>
    <dbReference type="NCBI Taxonomy" id="983964"/>
    <lineage>
        <taxon>Eukaryota</taxon>
        <taxon>Fungi</taxon>
        <taxon>Dikarya</taxon>
        <taxon>Ascomycota</taxon>
        <taxon>Pezizomycotina</taxon>
        <taxon>Sordariomycetes</taxon>
        <taxon>Hypocreomycetidae</taxon>
        <taxon>Hypocreales</taxon>
        <taxon>Hypocreaceae</taxon>
        <taxon>Trichoderma</taxon>
    </lineage>
</organism>
<evidence type="ECO:0000256" key="1">
    <source>
        <dbReference type="SAM" id="MobiDB-lite"/>
    </source>
</evidence>
<proteinExistence type="predicted"/>
<feature type="compositionally biased region" description="Low complexity" evidence="1">
    <location>
        <begin position="8"/>
        <end position="18"/>
    </location>
</feature>
<keyword evidence="3" id="KW-1185">Reference proteome</keyword>
<evidence type="ECO:0000313" key="2">
    <source>
        <dbReference type="EMBL" id="PTB53156.1"/>
    </source>
</evidence>
<dbReference type="Proteomes" id="UP000241690">
    <property type="component" value="Unassembled WGS sequence"/>
</dbReference>
<feature type="region of interest" description="Disordered" evidence="1">
    <location>
        <begin position="1"/>
        <end position="23"/>
    </location>
</feature>
<accession>A0A2T4A7Y8</accession>
<name>A0A2T4A7Y8_TRIHA</name>
<gene>
    <name evidence="2" type="ORF">M431DRAFT_458460</name>
</gene>
<dbReference type="GeneID" id="36623894"/>
<protein>
    <submittedName>
        <fullName evidence="2">Uncharacterized protein</fullName>
    </submittedName>
</protein>